<dbReference type="Proteomes" id="UP001314229">
    <property type="component" value="Unassembled WGS sequence"/>
</dbReference>
<evidence type="ECO:0000313" key="3">
    <source>
        <dbReference type="Proteomes" id="UP001314229"/>
    </source>
</evidence>
<dbReference type="PANTHER" id="PTHR24637">
    <property type="entry name" value="COLLAGEN"/>
    <property type="match status" value="1"/>
</dbReference>
<proteinExistence type="predicted"/>
<gene>
    <name evidence="2" type="ORF">FSCOSCO3_A020562</name>
</gene>
<dbReference type="PANTHER" id="PTHR24637:SF417">
    <property type="entry name" value="COL_CUTICLE_N DOMAIN-CONTAINING PROTEIN"/>
    <property type="match status" value="1"/>
</dbReference>
<comment type="caution">
    <text evidence="2">The sequence shown here is derived from an EMBL/GenBank/DDBJ whole genome shotgun (WGS) entry which is preliminary data.</text>
</comment>
<name>A0AAV1P7M5_SCOSC</name>
<evidence type="ECO:0000256" key="1">
    <source>
        <dbReference type="SAM" id="MobiDB-lite"/>
    </source>
</evidence>
<dbReference type="AlphaFoldDB" id="A0AAV1P7M5"/>
<protein>
    <submittedName>
        <fullName evidence="2">Acetylcholinesterase collagenic tail peptide-like</fullName>
    </submittedName>
</protein>
<dbReference type="Pfam" id="PF01391">
    <property type="entry name" value="Collagen"/>
    <property type="match status" value="2"/>
</dbReference>
<feature type="compositionally biased region" description="Basic and acidic residues" evidence="1">
    <location>
        <begin position="165"/>
        <end position="177"/>
    </location>
</feature>
<dbReference type="EMBL" id="CAWUFR010000108">
    <property type="protein sequence ID" value="CAK6967635.1"/>
    <property type="molecule type" value="Genomic_DNA"/>
</dbReference>
<keyword evidence="3" id="KW-1185">Reference proteome</keyword>
<dbReference type="InterPro" id="IPR008160">
    <property type="entry name" value="Collagen"/>
</dbReference>
<organism evidence="2 3">
    <name type="scientific">Scomber scombrus</name>
    <name type="common">Atlantic mackerel</name>
    <name type="synonym">Scomber vernalis</name>
    <dbReference type="NCBI Taxonomy" id="13677"/>
    <lineage>
        <taxon>Eukaryota</taxon>
        <taxon>Metazoa</taxon>
        <taxon>Chordata</taxon>
        <taxon>Craniata</taxon>
        <taxon>Vertebrata</taxon>
        <taxon>Euteleostomi</taxon>
        <taxon>Actinopterygii</taxon>
        <taxon>Neopterygii</taxon>
        <taxon>Teleostei</taxon>
        <taxon>Neoteleostei</taxon>
        <taxon>Acanthomorphata</taxon>
        <taxon>Pelagiaria</taxon>
        <taxon>Scombriformes</taxon>
        <taxon>Scombridae</taxon>
        <taxon>Scomber</taxon>
    </lineage>
</organism>
<feature type="region of interest" description="Disordered" evidence="1">
    <location>
        <begin position="92"/>
        <end position="229"/>
    </location>
</feature>
<reference evidence="2 3" key="1">
    <citation type="submission" date="2024-01" db="EMBL/GenBank/DDBJ databases">
        <authorList>
            <person name="Alioto T."/>
            <person name="Alioto T."/>
            <person name="Gomez Garrido J."/>
        </authorList>
    </citation>
    <scope>NUCLEOTIDE SEQUENCE [LARGE SCALE GENOMIC DNA]</scope>
</reference>
<evidence type="ECO:0000313" key="2">
    <source>
        <dbReference type="EMBL" id="CAK6967635.1"/>
    </source>
</evidence>
<accession>A0AAV1P7M5</accession>
<sequence length="327" mass="35397">MRAYNRFDTKFLPCVNVQRSVGFTLKWQCDDLTLHAGNRIRERAGFPSSRESRWSATKCQAFFPPPLPPPMFPPLKHKAELMVDITEYITGPKGEKGCRGPRGPQGEPGVKGPDGEVGRVGTMGQTGEEGEKGDRGWRGLYGDIGTPGMIKGSKGQKGFKGNKGLKGDRGLSGEMGDRGIAGEPGEKGDWGQLGKPGLRGELGPRGKTADRGTMGSKGSRGPTGKQGHLGQVGRPGLNGQPGRPGQVYVLSGLLGDTGSQGPSATCNCSQVRTRQQQWDNVQSIFIADGERQMRRLRGQNVMVLRTDRQALYIYAESQWINVLDPRH</sequence>